<sequence length="79" mass="8325">MRPEIAAHELVTAHATGVLVLALRLPAPDAEDALHAAARRYEVSVGELATAVALTASGAEVTNRRLEAIVRSEWGDLLA</sequence>
<evidence type="ECO:0000313" key="2">
    <source>
        <dbReference type="Proteomes" id="UP001596087"/>
    </source>
</evidence>
<organism evidence="1 2">
    <name type="scientific">Nocardioides taihuensis</name>
    <dbReference type="NCBI Taxonomy" id="1835606"/>
    <lineage>
        <taxon>Bacteria</taxon>
        <taxon>Bacillati</taxon>
        <taxon>Actinomycetota</taxon>
        <taxon>Actinomycetes</taxon>
        <taxon>Propionibacteriales</taxon>
        <taxon>Nocardioidaceae</taxon>
        <taxon>Nocardioides</taxon>
    </lineage>
</organism>
<gene>
    <name evidence="1" type="ORF">ACFPGP_03170</name>
</gene>
<evidence type="ECO:0000313" key="1">
    <source>
        <dbReference type="EMBL" id="MFC5175657.1"/>
    </source>
</evidence>
<name>A0ABW0BFB3_9ACTN</name>
<proteinExistence type="predicted"/>
<dbReference type="EMBL" id="JBHSKD010000004">
    <property type="protein sequence ID" value="MFC5175657.1"/>
    <property type="molecule type" value="Genomic_DNA"/>
</dbReference>
<evidence type="ECO:0008006" key="3">
    <source>
        <dbReference type="Google" id="ProtNLM"/>
    </source>
</evidence>
<accession>A0ABW0BFB3</accession>
<protein>
    <recommendedName>
        <fullName evidence="3">ANTAR domain-containing protein</fullName>
    </recommendedName>
</protein>
<keyword evidence="2" id="KW-1185">Reference proteome</keyword>
<reference evidence="2" key="1">
    <citation type="journal article" date="2019" name="Int. J. Syst. Evol. Microbiol.">
        <title>The Global Catalogue of Microorganisms (GCM) 10K type strain sequencing project: providing services to taxonomists for standard genome sequencing and annotation.</title>
        <authorList>
            <consortium name="The Broad Institute Genomics Platform"/>
            <consortium name="The Broad Institute Genome Sequencing Center for Infectious Disease"/>
            <person name="Wu L."/>
            <person name="Ma J."/>
        </authorList>
    </citation>
    <scope>NUCLEOTIDE SEQUENCE [LARGE SCALE GENOMIC DNA]</scope>
    <source>
        <strain evidence="2">DFY41</strain>
    </source>
</reference>
<dbReference type="RefSeq" id="WP_378586767.1">
    <property type="nucleotide sequence ID" value="NZ_JBHSKD010000004.1"/>
</dbReference>
<comment type="caution">
    <text evidence="1">The sequence shown here is derived from an EMBL/GenBank/DDBJ whole genome shotgun (WGS) entry which is preliminary data.</text>
</comment>
<dbReference type="Proteomes" id="UP001596087">
    <property type="component" value="Unassembled WGS sequence"/>
</dbReference>